<proteinExistence type="predicted"/>
<reference evidence="2 3" key="1">
    <citation type="journal article" date="2015" name="BMC Genomics">
        <title>Insights from the genome of Ophiocordyceps polyrhachis-furcata to pathogenicity and host specificity in insect fungi.</title>
        <authorList>
            <person name="Wichadakul D."/>
            <person name="Kobmoo N."/>
            <person name="Ingsriswang S."/>
            <person name="Tangphatsornruang S."/>
            <person name="Chantasingh D."/>
            <person name="Luangsa-ard J.J."/>
            <person name="Eurwilaichitr L."/>
        </authorList>
    </citation>
    <scope>NUCLEOTIDE SEQUENCE [LARGE SCALE GENOMIC DNA]</scope>
    <source>
        <strain evidence="2 3">BCC 54312</strain>
    </source>
</reference>
<gene>
    <name evidence="2" type="ORF">L249_2300</name>
</gene>
<organism evidence="2 3">
    <name type="scientific">Ophiocordyceps polyrhachis-furcata BCC 54312</name>
    <dbReference type="NCBI Taxonomy" id="1330021"/>
    <lineage>
        <taxon>Eukaryota</taxon>
        <taxon>Fungi</taxon>
        <taxon>Dikarya</taxon>
        <taxon>Ascomycota</taxon>
        <taxon>Pezizomycotina</taxon>
        <taxon>Sordariomycetes</taxon>
        <taxon>Hypocreomycetidae</taxon>
        <taxon>Hypocreales</taxon>
        <taxon>Ophiocordycipitaceae</taxon>
        <taxon>Ophiocordyceps</taxon>
    </lineage>
</organism>
<name>A0A367LRG6_9HYPO</name>
<evidence type="ECO:0000313" key="2">
    <source>
        <dbReference type="EMBL" id="RCI16987.1"/>
    </source>
</evidence>
<keyword evidence="3" id="KW-1185">Reference proteome</keyword>
<dbReference type="Proteomes" id="UP000253664">
    <property type="component" value="Unassembled WGS sequence"/>
</dbReference>
<keyword evidence="1" id="KW-0472">Membrane</keyword>
<protein>
    <submittedName>
        <fullName evidence="2">Uncharacterized protein</fullName>
    </submittedName>
</protein>
<keyword evidence="1" id="KW-0812">Transmembrane</keyword>
<comment type="caution">
    <text evidence="2">The sequence shown here is derived from an EMBL/GenBank/DDBJ whole genome shotgun (WGS) entry which is preliminary data.</text>
</comment>
<dbReference type="EMBL" id="LKCN02000001">
    <property type="protein sequence ID" value="RCI16987.1"/>
    <property type="molecule type" value="Genomic_DNA"/>
</dbReference>
<feature type="transmembrane region" description="Helical" evidence="1">
    <location>
        <begin position="29"/>
        <end position="50"/>
    </location>
</feature>
<accession>A0A367LRG6</accession>
<keyword evidence="1" id="KW-1133">Transmembrane helix</keyword>
<sequence length="78" mass="8784">MVQDIGSYRHVIFCPRQLQFPNKPLGRGFFIFLAAAFVTVSSQPPSYGFLKVHPSFQKEAHLKISEQDSQADCANQNV</sequence>
<evidence type="ECO:0000256" key="1">
    <source>
        <dbReference type="SAM" id="Phobius"/>
    </source>
</evidence>
<evidence type="ECO:0000313" key="3">
    <source>
        <dbReference type="Proteomes" id="UP000253664"/>
    </source>
</evidence>
<dbReference type="AlphaFoldDB" id="A0A367LRG6"/>